<proteinExistence type="predicted"/>
<evidence type="ECO:0000256" key="1">
    <source>
        <dbReference type="SAM" id="MobiDB-lite"/>
    </source>
</evidence>
<gene>
    <name evidence="2" type="ORF">AVEN_51917_1</name>
</gene>
<feature type="region of interest" description="Disordered" evidence="1">
    <location>
        <begin position="1"/>
        <end position="20"/>
    </location>
</feature>
<comment type="caution">
    <text evidence="2">The sequence shown here is derived from an EMBL/GenBank/DDBJ whole genome shotgun (WGS) entry which is preliminary data.</text>
</comment>
<dbReference type="EMBL" id="BGPR01016810">
    <property type="protein sequence ID" value="GBN74212.1"/>
    <property type="molecule type" value="Genomic_DNA"/>
</dbReference>
<keyword evidence="3" id="KW-1185">Reference proteome</keyword>
<reference evidence="2 3" key="1">
    <citation type="journal article" date="2019" name="Sci. Rep.">
        <title>Orb-weaving spider Araneus ventricosus genome elucidates the spidroin gene catalogue.</title>
        <authorList>
            <person name="Kono N."/>
            <person name="Nakamura H."/>
            <person name="Ohtoshi R."/>
            <person name="Moran D.A.P."/>
            <person name="Shinohara A."/>
            <person name="Yoshida Y."/>
            <person name="Fujiwara M."/>
            <person name="Mori M."/>
            <person name="Tomita M."/>
            <person name="Arakawa K."/>
        </authorList>
    </citation>
    <scope>NUCLEOTIDE SEQUENCE [LARGE SCALE GENOMIC DNA]</scope>
</reference>
<name>A0A4Y2REL3_ARAVE</name>
<accession>A0A4Y2REL3</accession>
<dbReference type="AlphaFoldDB" id="A0A4Y2REL3"/>
<protein>
    <submittedName>
        <fullName evidence="2">Uncharacterized protein</fullName>
    </submittedName>
</protein>
<sequence>MRSESAGFLTSTSVKLLKEG</sequence>
<dbReference type="Proteomes" id="UP000499080">
    <property type="component" value="Unassembled WGS sequence"/>
</dbReference>
<evidence type="ECO:0000313" key="3">
    <source>
        <dbReference type="Proteomes" id="UP000499080"/>
    </source>
</evidence>
<organism evidence="2 3">
    <name type="scientific">Araneus ventricosus</name>
    <name type="common">Orbweaver spider</name>
    <name type="synonym">Epeira ventricosa</name>
    <dbReference type="NCBI Taxonomy" id="182803"/>
    <lineage>
        <taxon>Eukaryota</taxon>
        <taxon>Metazoa</taxon>
        <taxon>Ecdysozoa</taxon>
        <taxon>Arthropoda</taxon>
        <taxon>Chelicerata</taxon>
        <taxon>Arachnida</taxon>
        <taxon>Araneae</taxon>
        <taxon>Araneomorphae</taxon>
        <taxon>Entelegynae</taxon>
        <taxon>Araneoidea</taxon>
        <taxon>Araneidae</taxon>
        <taxon>Araneus</taxon>
    </lineage>
</organism>
<feature type="non-terminal residue" evidence="2">
    <location>
        <position position="20"/>
    </location>
</feature>
<evidence type="ECO:0000313" key="2">
    <source>
        <dbReference type="EMBL" id="GBN74212.1"/>
    </source>
</evidence>